<proteinExistence type="predicted"/>
<evidence type="ECO:0000313" key="1">
    <source>
        <dbReference type="EMBL" id="MDV7219035.1"/>
    </source>
</evidence>
<comment type="caution">
    <text evidence="1">The sequence shown here is derived from an EMBL/GenBank/DDBJ whole genome shotgun (WGS) entry which is preliminary data.</text>
</comment>
<evidence type="ECO:0000313" key="2">
    <source>
        <dbReference type="Proteomes" id="UP001187346"/>
    </source>
</evidence>
<feature type="non-terminal residue" evidence="1">
    <location>
        <position position="91"/>
    </location>
</feature>
<protein>
    <submittedName>
        <fullName evidence="1">Uncharacterized protein</fullName>
    </submittedName>
</protein>
<reference evidence="1 2" key="1">
    <citation type="submission" date="2023-10" db="EMBL/GenBank/DDBJ databases">
        <title>Characterization of rhizosphere-enriched actinobacteria from wheat plants lab-grown on chernevaya soil.</title>
        <authorList>
            <person name="Tikhonova E.N."/>
            <person name="Konopkin A."/>
            <person name="Kravchenko I.K."/>
        </authorList>
    </citation>
    <scope>NUCLEOTIDE SEQUENCE [LARGE SCALE GENOMIC DNA]</scope>
    <source>
        <strain evidence="1 2">RR29</strain>
    </source>
</reference>
<sequence>MTTNEMDEKGDDVWLAACAAPGRHWFLLAGTLQTLETLFTITRWGALAWTAQAVMDDRAGAHEARGLAAFAVASVGAVGARWMAGTFAERG</sequence>
<gene>
    <name evidence="1" type="ORF">R5A26_24080</name>
</gene>
<dbReference type="Proteomes" id="UP001187346">
    <property type="component" value="Unassembled WGS sequence"/>
</dbReference>
<keyword evidence="2" id="KW-1185">Reference proteome</keyword>
<dbReference type="EMBL" id="JAWMAJ010000082">
    <property type="protein sequence ID" value="MDV7219035.1"/>
    <property type="molecule type" value="Genomic_DNA"/>
</dbReference>
<name>A0ABU4FIH4_9ACTN</name>
<dbReference type="RefSeq" id="WP_317773118.1">
    <property type="nucleotide sequence ID" value="NZ_JAWMAJ010000082.1"/>
</dbReference>
<accession>A0ABU4FIH4</accession>
<organism evidence="1 2">
    <name type="scientific">Streptomyces prunicolor</name>
    <dbReference type="NCBI Taxonomy" id="67348"/>
    <lineage>
        <taxon>Bacteria</taxon>
        <taxon>Bacillati</taxon>
        <taxon>Actinomycetota</taxon>
        <taxon>Actinomycetes</taxon>
        <taxon>Kitasatosporales</taxon>
        <taxon>Streptomycetaceae</taxon>
        <taxon>Streptomyces</taxon>
    </lineage>
</organism>